<keyword evidence="8" id="KW-1185">Reference proteome</keyword>
<dbReference type="PANTHER" id="PTHR30250:SF28">
    <property type="entry name" value="POLYSACCHARIDE BIOSYNTHESIS PROTEIN"/>
    <property type="match status" value="1"/>
</dbReference>
<keyword evidence="3 6" id="KW-0812">Transmembrane</keyword>
<feature type="transmembrane region" description="Helical" evidence="6">
    <location>
        <begin position="415"/>
        <end position="431"/>
    </location>
</feature>
<dbReference type="InterPro" id="IPR002797">
    <property type="entry name" value="Polysacc_synth"/>
</dbReference>
<dbReference type="GO" id="GO:0005886">
    <property type="term" value="C:plasma membrane"/>
    <property type="evidence" value="ECO:0007669"/>
    <property type="project" value="UniProtKB-SubCell"/>
</dbReference>
<evidence type="ECO:0000256" key="1">
    <source>
        <dbReference type="ARBA" id="ARBA00004651"/>
    </source>
</evidence>
<dbReference type="Proteomes" id="UP000308037">
    <property type="component" value="Unassembled WGS sequence"/>
</dbReference>
<dbReference type="EMBL" id="QKNX01000004">
    <property type="protein sequence ID" value="TKR25244.1"/>
    <property type="molecule type" value="Genomic_DNA"/>
</dbReference>
<accession>A0A4U5J939</accession>
<name>A0A4U5J939_9EURY</name>
<comment type="caution">
    <text evidence="7">The sequence shown here is derived from an EMBL/GenBank/DDBJ whole genome shotgun (WGS) entry which is preliminary data.</text>
</comment>
<feature type="transmembrane region" description="Helical" evidence="6">
    <location>
        <begin position="150"/>
        <end position="168"/>
    </location>
</feature>
<sequence>MNIGQTSIIVYLSLLFASALGFLSTLYFARKLGPEIIGIFSLLMAVITWLSLANVGLGEAMKKRISEGNDQGEFLSATILCIIPIAVIVAILAVAFQPTLQNYVDGFDKYVNISIVWFVMGVFLIRTFFQSVFRTLTSQRMVHIRGLLDPVSIGGKSLFQIILVAGGYGLLGMLVGWMLGGLLVGVIGLYWVRIRPARPSKRHFKSLFEYAKFSWLTGLKSRAFNQVDILLLGAFVSSSLVGVYAVAWSIAKFLELFGNSIGQTMFPEISHTSAQDSTEAAAGLLEDSLAFNGLIAIPGLIGGLVLAERLMRLYGPDFTRGGAVLALLILATLVYSYQNQLLNTLNAIDRPDIAFRINVVFIALNAVLNVVLISQYGIEGAAAATVISAAVGLGLSYYALDSLIDFETPVREPTRQIAAALLMGGVIWVALESIETTGLITHNAIIVVSLVTSGAGVYFLTLLGISPQFRATVNRNLPFEVPFLG</sequence>
<evidence type="ECO:0000313" key="7">
    <source>
        <dbReference type="EMBL" id="TKR25244.1"/>
    </source>
</evidence>
<evidence type="ECO:0000256" key="3">
    <source>
        <dbReference type="ARBA" id="ARBA00022692"/>
    </source>
</evidence>
<feature type="transmembrane region" description="Helical" evidence="6">
    <location>
        <begin position="77"/>
        <end position="98"/>
    </location>
</feature>
<gene>
    <name evidence="7" type="ORF">DM868_10765</name>
</gene>
<feature type="transmembrane region" description="Helical" evidence="6">
    <location>
        <begin position="289"/>
        <end position="306"/>
    </location>
</feature>
<evidence type="ECO:0000256" key="6">
    <source>
        <dbReference type="SAM" id="Phobius"/>
    </source>
</evidence>
<evidence type="ECO:0000256" key="5">
    <source>
        <dbReference type="ARBA" id="ARBA00023136"/>
    </source>
</evidence>
<protein>
    <submittedName>
        <fullName evidence="7">Polysaccharide biosynthesis protein</fullName>
    </submittedName>
</protein>
<dbReference type="RefSeq" id="WP_137276883.1">
    <property type="nucleotide sequence ID" value="NZ_QKNX01000004.1"/>
</dbReference>
<feature type="transmembrane region" description="Helical" evidence="6">
    <location>
        <begin position="229"/>
        <end position="251"/>
    </location>
</feature>
<feature type="transmembrane region" description="Helical" evidence="6">
    <location>
        <begin position="9"/>
        <end position="30"/>
    </location>
</feature>
<feature type="transmembrane region" description="Helical" evidence="6">
    <location>
        <begin position="36"/>
        <end position="57"/>
    </location>
</feature>
<feature type="transmembrane region" description="Helical" evidence="6">
    <location>
        <begin position="174"/>
        <end position="192"/>
    </location>
</feature>
<dbReference type="PANTHER" id="PTHR30250">
    <property type="entry name" value="PST FAMILY PREDICTED COLANIC ACID TRANSPORTER"/>
    <property type="match status" value="1"/>
</dbReference>
<organism evidence="7 8">
    <name type="scientific">Natronomonas salsuginis</name>
    <dbReference type="NCBI Taxonomy" id="2217661"/>
    <lineage>
        <taxon>Archaea</taxon>
        <taxon>Methanobacteriati</taxon>
        <taxon>Methanobacteriota</taxon>
        <taxon>Stenosarchaea group</taxon>
        <taxon>Halobacteria</taxon>
        <taxon>Halobacteriales</taxon>
        <taxon>Natronomonadaceae</taxon>
        <taxon>Natronomonas</taxon>
    </lineage>
</organism>
<dbReference type="InterPro" id="IPR050833">
    <property type="entry name" value="Poly_Biosynth_Transport"/>
</dbReference>
<dbReference type="Pfam" id="PF01943">
    <property type="entry name" value="Polysacc_synt"/>
    <property type="match status" value="1"/>
</dbReference>
<proteinExistence type="predicted"/>
<feature type="transmembrane region" description="Helical" evidence="6">
    <location>
        <begin position="380"/>
        <end position="400"/>
    </location>
</feature>
<evidence type="ECO:0000256" key="4">
    <source>
        <dbReference type="ARBA" id="ARBA00022989"/>
    </source>
</evidence>
<feature type="transmembrane region" description="Helical" evidence="6">
    <location>
        <begin position="110"/>
        <end position="129"/>
    </location>
</feature>
<keyword evidence="5 6" id="KW-0472">Membrane</keyword>
<feature type="transmembrane region" description="Helical" evidence="6">
    <location>
        <begin position="353"/>
        <end position="373"/>
    </location>
</feature>
<feature type="transmembrane region" description="Helical" evidence="6">
    <location>
        <begin position="443"/>
        <end position="465"/>
    </location>
</feature>
<feature type="transmembrane region" description="Helical" evidence="6">
    <location>
        <begin position="318"/>
        <end position="338"/>
    </location>
</feature>
<dbReference type="AlphaFoldDB" id="A0A4U5J939"/>
<evidence type="ECO:0000313" key="8">
    <source>
        <dbReference type="Proteomes" id="UP000308037"/>
    </source>
</evidence>
<keyword evidence="2" id="KW-1003">Cell membrane</keyword>
<keyword evidence="4 6" id="KW-1133">Transmembrane helix</keyword>
<evidence type="ECO:0000256" key="2">
    <source>
        <dbReference type="ARBA" id="ARBA00022475"/>
    </source>
</evidence>
<reference evidence="7 8" key="1">
    <citation type="submission" date="2019-04" db="EMBL/GenBank/DDBJ databases">
        <title>Natronomonas sp. F20-122 a newhaloarchaeon isolated from a saline saltern of Isla Bacuta, Huelva, Spain.</title>
        <authorList>
            <person name="Duran-Viseras A."/>
            <person name="Sanchez-Porro C."/>
            <person name="Ventosa A."/>
        </authorList>
    </citation>
    <scope>NUCLEOTIDE SEQUENCE [LARGE SCALE GENOMIC DNA]</scope>
    <source>
        <strain evidence="7 8">F20-122</strain>
    </source>
</reference>
<comment type="subcellular location">
    <subcellularLocation>
        <location evidence="1">Cell membrane</location>
        <topology evidence="1">Multi-pass membrane protein</topology>
    </subcellularLocation>
</comment>
<dbReference type="OrthoDB" id="112053at2157"/>